<evidence type="ECO:0000313" key="3">
    <source>
        <dbReference type="EMBL" id="CAG8753988.1"/>
    </source>
</evidence>
<protein>
    <submittedName>
        <fullName evidence="3">336_t:CDS:1</fullName>
    </submittedName>
</protein>
<proteinExistence type="predicted"/>
<keyword evidence="2" id="KW-1133">Transmembrane helix</keyword>
<feature type="compositionally biased region" description="Polar residues" evidence="1">
    <location>
        <begin position="308"/>
        <end position="317"/>
    </location>
</feature>
<sequence length="513" mass="54981">ATRSTPSSTLKSSPAPPLLAATLSPNQPTITSDTHSAAPTGITNDSAQAPMPCLNGDSISSLSCQDSSHYYCNVTDHICYARLSDSSPCQDNSVCNINSICSGNVCVPSANSSADSSSPDVGKIAMIAGPILGALLIAALLLCFCCMRRKKRREDADSTHNNAYPFAARPNSFSSSAPPPITPLPLMHSNHNIEHTNSHSLSPEMAAIAAGAVNRSHPHEESNNRLGNQNSTMAFTQSYLSCPTSTSSSPTPPDENEQTTDDIRLSKFMLISNVLNSGNSLRDSSSLSKDDQSTGSHTPKGPFMLGSEISSQMNSPTLPLEDLTDRGSTQSFFTSSNRDSDVLPTMDQDEFKNSPESVYLGLEFTSPEAKTTNKGRYTMGSMYSMYSTYSTDYSNLPNSPSFNILRGVQSSVSASKNNHSRIRNDSFSTITTTTQTISNTYDDSRSSFIQLNAPIFNNNGNNGLSLTPTREYSDSTYSTASSLNSTSMNSNSGSDHTLTPKNMYSTNRNDGQT</sequence>
<feature type="transmembrane region" description="Helical" evidence="2">
    <location>
        <begin position="124"/>
        <end position="144"/>
    </location>
</feature>
<keyword evidence="2" id="KW-0812">Transmembrane</keyword>
<accession>A0A9N9IYE4</accession>
<evidence type="ECO:0000313" key="4">
    <source>
        <dbReference type="Proteomes" id="UP000789396"/>
    </source>
</evidence>
<dbReference type="AlphaFoldDB" id="A0A9N9IYE4"/>
<evidence type="ECO:0000256" key="2">
    <source>
        <dbReference type="SAM" id="Phobius"/>
    </source>
</evidence>
<keyword evidence="2" id="KW-0472">Membrane</keyword>
<evidence type="ECO:0000256" key="1">
    <source>
        <dbReference type="SAM" id="MobiDB-lite"/>
    </source>
</evidence>
<feature type="region of interest" description="Disordered" evidence="1">
    <location>
        <begin position="240"/>
        <end position="259"/>
    </location>
</feature>
<feature type="compositionally biased region" description="Polar residues" evidence="1">
    <location>
        <begin position="26"/>
        <end position="42"/>
    </location>
</feature>
<feature type="region of interest" description="Disordered" evidence="1">
    <location>
        <begin position="279"/>
        <end position="351"/>
    </location>
</feature>
<gene>
    <name evidence="3" type="ORF">RFULGI_LOCUS13810</name>
</gene>
<feature type="region of interest" description="Disordered" evidence="1">
    <location>
        <begin position="459"/>
        <end position="513"/>
    </location>
</feature>
<feature type="non-terminal residue" evidence="3">
    <location>
        <position position="1"/>
    </location>
</feature>
<name>A0A9N9IYE4_9GLOM</name>
<feature type="compositionally biased region" description="Low complexity" evidence="1">
    <location>
        <begin position="474"/>
        <end position="494"/>
    </location>
</feature>
<organism evidence="3 4">
    <name type="scientific">Racocetra fulgida</name>
    <dbReference type="NCBI Taxonomy" id="60492"/>
    <lineage>
        <taxon>Eukaryota</taxon>
        <taxon>Fungi</taxon>
        <taxon>Fungi incertae sedis</taxon>
        <taxon>Mucoromycota</taxon>
        <taxon>Glomeromycotina</taxon>
        <taxon>Glomeromycetes</taxon>
        <taxon>Diversisporales</taxon>
        <taxon>Gigasporaceae</taxon>
        <taxon>Racocetra</taxon>
    </lineage>
</organism>
<feature type="non-terminal residue" evidence="3">
    <location>
        <position position="513"/>
    </location>
</feature>
<dbReference type="EMBL" id="CAJVPZ010037638">
    <property type="protein sequence ID" value="CAG8753988.1"/>
    <property type="molecule type" value="Genomic_DNA"/>
</dbReference>
<reference evidence="3" key="1">
    <citation type="submission" date="2021-06" db="EMBL/GenBank/DDBJ databases">
        <authorList>
            <person name="Kallberg Y."/>
            <person name="Tangrot J."/>
            <person name="Rosling A."/>
        </authorList>
    </citation>
    <scope>NUCLEOTIDE SEQUENCE</scope>
    <source>
        <strain evidence="3">IN212</strain>
    </source>
</reference>
<dbReference type="OrthoDB" id="2439690at2759"/>
<feature type="compositionally biased region" description="Low complexity" evidence="1">
    <location>
        <begin position="1"/>
        <end position="25"/>
    </location>
</feature>
<feature type="compositionally biased region" description="Polar residues" evidence="1">
    <location>
        <begin position="495"/>
        <end position="513"/>
    </location>
</feature>
<feature type="region of interest" description="Disordered" evidence="1">
    <location>
        <begin position="1"/>
        <end position="42"/>
    </location>
</feature>
<feature type="compositionally biased region" description="Polar residues" evidence="1">
    <location>
        <begin position="326"/>
        <end position="337"/>
    </location>
</feature>
<keyword evidence="4" id="KW-1185">Reference proteome</keyword>
<dbReference type="Proteomes" id="UP000789396">
    <property type="component" value="Unassembled WGS sequence"/>
</dbReference>
<comment type="caution">
    <text evidence="3">The sequence shown here is derived from an EMBL/GenBank/DDBJ whole genome shotgun (WGS) entry which is preliminary data.</text>
</comment>